<dbReference type="Proteomes" id="UP000887159">
    <property type="component" value="Unassembled WGS sequence"/>
</dbReference>
<feature type="compositionally biased region" description="Polar residues" evidence="1">
    <location>
        <begin position="94"/>
        <end position="109"/>
    </location>
</feature>
<feature type="compositionally biased region" description="Polar residues" evidence="1">
    <location>
        <begin position="185"/>
        <end position="208"/>
    </location>
</feature>
<name>A0A8X6W4S0_TRICX</name>
<accession>A0A8X6W4S0</accession>
<feature type="region of interest" description="Disordered" evidence="1">
    <location>
        <begin position="20"/>
        <end position="53"/>
    </location>
</feature>
<dbReference type="EMBL" id="BMAU01021382">
    <property type="protein sequence ID" value="GFY27959.1"/>
    <property type="molecule type" value="Genomic_DNA"/>
</dbReference>
<protein>
    <submittedName>
        <fullName evidence="2">Uncharacterized protein</fullName>
    </submittedName>
</protein>
<comment type="caution">
    <text evidence="2">The sequence shown here is derived from an EMBL/GenBank/DDBJ whole genome shotgun (WGS) entry which is preliminary data.</text>
</comment>
<evidence type="ECO:0000313" key="3">
    <source>
        <dbReference type="Proteomes" id="UP000887159"/>
    </source>
</evidence>
<feature type="region of interest" description="Disordered" evidence="1">
    <location>
        <begin position="94"/>
        <end position="119"/>
    </location>
</feature>
<feature type="region of interest" description="Disordered" evidence="1">
    <location>
        <begin position="185"/>
        <end position="243"/>
    </location>
</feature>
<gene>
    <name evidence="2" type="primary">NCL1_49012</name>
    <name evidence="2" type="ORF">TNCV_4563131</name>
</gene>
<reference evidence="2" key="1">
    <citation type="submission" date="2020-08" db="EMBL/GenBank/DDBJ databases">
        <title>Multicomponent nature underlies the extraordinary mechanical properties of spider dragline silk.</title>
        <authorList>
            <person name="Kono N."/>
            <person name="Nakamura H."/>
            <person name="Mori M."/>
            <person name="Yoshida Y."/>
            <person name="Ohtoshi R."/>
            <person name="Malay A.D."/>
            <person name="Moran D.A.P."/>
            <person name="Tomita M."/>
            <person name="Numata K."/>
            <person name="Arakawa K."/>
        </authorList>
    </citation>
    <scope>NUCLEOTIDE SEQUENCE</scope>
</reference>
<evidence type="ECO:0000256" key="1">
    <source>
        <dbReference type="SAM" id="MobiDB-lite"/>
    </source>
</evidence>
<sequence>MDLLILKHGQVTRTAPELARFPSLNYPTTPMEGPPLSTDPASSSSQLTEPSNEEEEVKYLFSLEILLPTQYVEGDLFERVYVNCPLLSILRNDGPSSSGAPTEASNDEPSSYGAPTEASNDEVQYVCSIPAPAPNEYSIVDPHIITRVYLFDPSTDPTDVPVSSRAPIEPLNEDDDDVIFLRYKTNSTTSQSSQEKEISNNYRDNNLVVSEEKDETVGDTNNPKNSNNPILSSDEGANEPPPKLVVSLPTALWNAKCMQYTPAPAPVPHSIMNPSM</sequence>
<proteinExistence type="predicted"/>
<feature type="compositionally biased region" description="Polar residues" evidence="1">
    <location>
        <begin position="218"/>
        <end position="231"/>
    </location>
</feature>
<dbReference type="AlphaFoldDB" id="A0A8X6W4S0"/>
<evidence type="ECO:0000313" key="2">
    <source>
        <dbReference type="EMBL" id="GFY27959.1"/>
    </source>
</evidence>
<feature type="compositionally biased region" description="Polar residues" evidence="1">
    <location>
        <begin position="39"/>
        <end position="50"/>
    </location>
</feature>
<organism evidence="2 3">
    <name type="scientific">Trichonephila clavipes</name>
    <name type="common">Golden silk orbweaver</name>
    <name type="synonym">Nephila clavipes</name>
    <dbReference type="NCBI Taxonomy" id="2585209"/>
    <lineage>
        <taxon>Eukaryota</taxon>
        <taxon>Metazoa</taxon>
        <taxon>Ecdysozoa</taxon>
        <taxon>Arthropoda</taxon>
        <taxon>Chelicerata</taxon>
        <taxon>Arachnida</taxon>
        <taxon>Araneae</taxon>
        <taxon>Araneomorphae</taxon>
        <taxon>Entelegynae</taxon>
        <taxon>Araneoidea</taxon>
        <taxon>Nephilidae</taxon>
        <taxon>Trichonephila</taxon>
    </lineage>
</organism>
<keyword evidence="3" id="KW-1185">Reference proteome</keyword>